<dbReference type="PANTHER" id="PTHR34220:SF7">
    <property type="entry name" value="SENSOR HISTIDINE KINASE YPDA"/>
    <property type="match status" value="1"/>
</dbReference>
<proteinExistence type="predicted"/>
<dbReference type="GO" id="GO:0005886">
    <property type="term" value="C:plasma membrane"/>
    <property type="evidence" value="ECO:0007669"/>
    <property type="project" value="UniProtKB-SubCell"/>
</dbReference>
<keyword evidence="2" id="KW-1003">Cell membrane</keyword>
<dbReference type="CDD" id="cd06225">
    <property type="entry name" value="HAMP"/>
    <property type="match status" value="1"/>
</dbReference>
<dbReference type="InterPro" id="IPR010559">
    <property type="entry name" value="Sig_transdc_His_kin_internal"/>
</dbReference>
<accession>F8FJN3</accession>
<name>F8FJN3_PAEMK</name>
<reference evidence="11" key="1">
    <citation type="submission" date="2011-06" db="EMBL/GenBank/DDBJ databases">
        <title>Complete genome sequence of Paenibacillus mucilaginosus KNP414.</title>
        <authorList>
            <person name="Wang J."/>
            <person name="Hu S."/>
            <person name="Hu X."/>
            <person name="Zhang B."/>
            <person name="Dong D."/>
            <person name="Zhang S."/>
            <person name="Zhao K."/>
            <person name="Wu D."/>
        </authorList>
    </citation>
    <scope>NUCLEOTIDE SEQUENCE [LARGE SCALE GENOMIC DNA]</scope>
    <source>
        <strain evidence="11">KNP414</strain>
    </source>
</reference>
<feature type="transmembrane region" description="Helical" evidence="8">
    <location>
        <begin position="21"/>
        <end position="40"/>
    </location>
</feature>
<keyword evidence="6 8" id="KW-0472">Membrane</keyword>
<evidence type="ECO:0000313" key="10">
    <source>
        <dbReference type="EMBL" id="AEI42883.1"/>
    </source>
</evidence>
<dbReference type="Proteomes" id="UP000006620">
    <property type="component" value="Chromosome"/>
</dbReference>
<reference evidence="10 11" key="2">
    <citation type="journal article" date="2013" name="Genome Announc.">
        <title>Genome Sequence of Growth-Improving Paenibacillus mucilaginosus Strain KNP414.</title>
        <authorList>
            <person name="Lu J.J."/>
            <person name="Wang J.F."/>
            <person name="Hu X.F."/>
        </authorList>
    </citation>
    <scope>NUCLEOTIDE SEQUENCE [LARGE SCALE GENOMIC DNA]</scope>
    <source>
        <strain evidence="10 11">KNP414</strain>
    </source>
</reference>
<dbReference type="InterPro" id="IPR003594">
    <property type="entry name" value="HATPase_dom"/>
</dbReference>
<dbReference type="Gene3D" id="3.30.565.10">
    <property type="entry name" value="Histidine kinase-like ATPase, C-terminal domain"/>
    <property type="match status" value="1"/>
</dbReference>
<dbReference type="GO" id="GO:0000155">
    <property type="term" value="F:phosphorelay sensor kinase activity"/>
    <property type="evidence" value="ECO:0007669"/>
    <property type="project" value="InterPro"/>
</dbReference>
<dbReference type="InterPro" id="IPR036890">
    <property type="entry name" value="HATPase_C_sf"/>
</dbReference>
<evidence type="ECO:0000259" key="9">
    <source>
        <dbReference type="PROSITE" id="PS50885"/>
    </source>
</evidence>
<evidence type="ECO:0000256" key="6">
    <source>
        <dbReference type="ARBA" id="ARBA00023136"/>
    </source>
</evidence>
<dbReference type="Gene3D" id="6.10.340.10">
    <property type="match status" value="1"/>
</dbReference>
<dbReference type="InterPro" id="IPR003660">
    <property type="entry name" value="HAMP_dom"/>
</dbReference>
<gene>
    <name evidence="10" type="ordered locus">KNP414_04351</name>
</gene>
<evidence type="ECO:0000313" key="11">
    <source>
        <dbReference type="Proteomes" id="UP000006620"/>
    </source>
</evidence>
<keyword evidence="4" id="KW-0808">Transferase</keyword>
<evidence type="ECO:0000256" key="1">
    <source>
        <dbReference type="ARBA" id="ARBA00004651"/>
    </source>
</evidence>
<keyword evidence="7" id="KW-0175">Coiled coil</keyword>
<keyword evidence="5" id="KW-0418">Kinase</keyword>
<organism evidence="10 11">
    <name type="scientific">Paenibacillus mucilaginosus (strain KNP414)</name>
    <dbReference type="NCBI Taxonomy" id="1036673"/>
    <lineage>
        <taxon>Bacteria</taxon>
        <taxon>Bacillati</taxon>
        <taxon>Bacillota</taxon>
        <taxon>Bacilli</taxon>
        <taxon>Bacillales</taxon>
        <taxon>Paenibacillaceae</taxon>
        <taxon>Paenibacillus</taxon>
    </lineage>
</organism>
<dbReference type="SUPFAM" id="SSF158472">
    <property type="entry name" value="HAMP domain-like"/>
    <property type="match status" value="1"/>
</dbReference>
<dbReference type="Pfam" id="PF02518">
    <property type="entry name" value="HATPase_c"/>
    <property type="match status" value="1"/>
</dbReference>
<dbReference type="HOGENOM" id="CLU_020473_6_0_9"/>
<dbReference type="InterPro" id="IPR050640">
    <property type="entry name" value="Bact_2-comp_sensor_kinase"/>
</dbReference>
<feature type="domain" description="HAMP" evidence="9">
    <location>
        <begin position="321"/>
        <end position="368"/>
    </location>
</feature>
<keyword evidence="8" id="KW-1133">Transmembrane helix</keyword>
<dbReference type="AlphaFoldDB" id="F8FJN3"/>
<dbReference type="EMBL" id="CP002869">
    <property type="protein sequence ID" value="AEI42883.1"/>
    <property type="molecule type" value="Genomic_DNA"/>
</dbReference>
<sequence length="600" mass="68948">MRNPGRMFHKVNDIPLKYKFLLIYLFCVLFPIITLNIFFYQRHTADIRIREEDNLRKSIERASGELLGMIEESVALSHSIASDNSIYEALDRTYDTAVDYYEEYNSSLRGKLTRYQSASPNILEIGIYADNPTIQTGTHYHVIGTGSQNTPWLERLMSTDGSISFTAYHDNRIFNPGRRISIVSRMNKFPSYSKYAKYLKIDLNVDKVDRILNRETGSLQLQLVDDQNRVVAASAGFGEPGAQIPAHPSFQAADPESGLVLERPIASLNYVKGWKLVGFADTRRMDALLAAAHRSIYWLAVASTVLPTLLIWIILRSYHYRVKKLSKHMGRVRNECFDLIDIPEGRDEIGALIRSFNVMTCKINSLINEVYKLEIRQKSLELERVRTELSMLQSQMNPHFLFNTLNALLVVCTKKGYTDVAEIMKNLSLLMRQLLSRADDLVPLQEEIQFTAMYLQIEKFRFGELFDYTFDIDPRALALRIPRMSIQPLVENACKHGLQARKDNRKIRVAARLTERALEIQVSDNGVGMEEAKLRSLMEDIRSDRRMVGHIGIRSVYRRLGLFYHDQARFLMESDPDTGTEAGFHIPVSRLDVKVWMKEA</sequence>
<dbReference type="PANTHER" id="PTHR34220">
    <property type="entry name" value="SENSOR HISTIDINE KINASE YPDA"/>
    <property type="match status" value="1"/>
</dbReference>
<evidence type="ECO:0000256" key="5">
    <source>
        <dbReference type="ARBA" id="ARBA00022777"/>
    </source>
</evidence>
<protein>
    <submittedName>
        <fullName evidence="10">Putative sensor with HAMP domain</fullName>
    </submittedName>
</protein>
<dbReference type="PROSITE" id="PS50885">
    <property type="entry name" value="HAMP"/>
    <property type="match status" value="1"/>
</dbReference>
<dbReference type="SUPFAM" id="SSF55874">
    <property type="entry name" value="ATPase domain of HSP90 chaperone/DNA topoisomerase II/histidine kinase"/>
    <property type="match status" value="1"/>
</dbReference>
<evidence type="ECO:0000256" key="3">
    <source>
        <dbReference type="ARBA" id="ARBA00022553"/>
    </source>
</evidence>
<dbReference type="RefSeq" id="WP_013918037.1">
    <property type="nucleotide sequence ID" value="NC_015690.1"/>
</dbReference>
<dbReference type="Pfam" id="PF06580">
    <property type="entry name" value="His_kinase"/>
    <property type="match status" value="1"/>
</dbReference>
<dbReference type="KEGG" id="pms:KNP414_04351"/>
<evidence type="ECO:0000256" key="8">
    <source>
        <dbReference type="SAM" id="Phobius"/>
    </source>
</evidence>
<feature type="coiled-coil region" evidence="7">
    <location>
        <begin position="363"/>
        <end position="395"/>
    </location>
</feature>
<evidence type="ECO:0000256" key="7">
    <source>
        <dbReference type="SAM" id="Coils"/>
    </source>
</evidence>
<keyword evidence="3" id="KW-0597">Phosphoprotein</keyword>
<feature type="transmembrane region" description="Helical" evidence="8">
    <location>
        <begin position="296"/>
        <end position="315"/>
    </location>
</feature>
<keyword evidence="8" id="KW-0812">Transmembrane</keyword>
<dbReference type="PATRIC" id="fig|1036673.3.peg.3999"/>
<evidence type="ECO:0000256" key="2">
    <source>
        <dbReference type="ARBA" id="ARBA00022475"/>
    </source>
</evidence>
<comment type="subcellular location">
    <subcellularLocation>
        <location evidence="1">Cell membrane</location>
        <topology evidence="1">Multi-pass membrane protein</topology>
    </subcellularLocation>
</comment>
<evidence type="ECO:0000256" key="4">
    <source>
        <dbReference type="ARBA" id="ARBA00022679"/>
    </source>
</evidence>